<dbReference type="Pfam" id="PF02504">
    <property type="entry name" value="FA_synthesis"/>
    <property type="match status" value="1"/>
</dbReference>
<protein>
    <recommendedName>
        <fullName evidence="9">phosphate acyltransferase</fullName>
        <ecNumber evidence="9">2.3.1.274</ecNumber>
    </recommendedName>
</protein>
<dbReference type="InterPro" id="IPR012281">
    <property type="entry name" value="Phospholipid_synth_PlsX-like"/>
</dbReference>
<evidence type="ECO:0000256" key="6">
    <source>
        <dbReference type="ARBA" id="ARBA00023098"/>
    </source>
</evidence>
<dbReference type="GO" id="GO:0005737">
    <property type="term" value="C:cytoplasm"/>
    <property type="evidence" value="ECO:0007669"/>
    <property type="project" value="UniProtKB-SubCell"/>
</dbReference>
<keyword evidence="7" id="KW-0594">Phospholipid biosynthesis</keyword>
<keyword evidence="4" id="KW-0444">Lipid biosynthesis</keyword>
<evidence type="ECO:0000313" key="11">
    <source>
        <dbReference type="EMBL" id="GAF68486.1"/>
    </source>
</evidence>
<dbReference type="NCBIfam" id="TIGR00182">
    <property type="entry name" value="plsX"/>
    <property type="match status" value="1"/>
</dbReference>
<reference evidence="11" key="1">
    <citation type="journal article" date="2014" name="Front. Microbiol.">
        <title>High frequency of phylogenetically diverse reductive dehalogenase-homologous genes in deep subseafloor sedimentary metagenomes.</title>
        <authorList>
            <person name="Kawai M."/>
            <person name="Futagami T."/>
            <person name="Toyoda A."/>
            <person name="Takaki Y."/>
            <person name="Nishi S."/>
            <person name="Hori S."/>
            <person name="Arai W."/>
            <person name="Tsubouchi T."/>
            <person name="Morono Y."/>
            <person name="Uchiyama I."/>
            <person name="Ito T."/>
            <person name="Fujiyama A."/>
            <person name="Inagaki F."/>
            <person name="Takami H."/>
        </authorList>
    </citation>
    <scope>NUCLEOTIDE SEQUENCE</scope>
    <source>
        <strain evidence="11">Expedition CK06-06</strain>
    </source>
</reference>
<comment type="subunit">
    <text evidence="10">Homodimer. Probably interacts with PlsY.</text>
</comment>
<dbReference type="InterPro" id="IPR003664">
    <property type="entry name" value="FA_synthesis"/>
</dbReference>
<evidence type="ECO:0000256" key="8">
    <source>
        <dbReference type="ARBA" id="ARBA00023264"/>
    </source>
</evidence>
<comment type="caution">
    <text evidence="11">The sequence shown here is derived from an EMBL/GenBank/DDBJ whole genome shotgun (WGS) entry which is preliminary data.</text>
</comment>
<evidence type="ECO:0000256" key="5">
    <source>
        <dbReference type="ARBA" id="ARBA00022679"/>
    </source>
</evidence>
<organism evidence="11">
    <name type="scientific">marine sediment metagenome</name>
    <dbReference type="NCBI Taxonomy" id="412755"/>
    <lineage>
        <taxon>unclassified sequences</taxon>
        <taxon>metagenomes</taxon>
        <taxon>ecological metagenomes</taxon>
    </lineage>
</organism>
<keyword evidence="6" id="KW-0443">Lipid metabolism</keyword>
<dbReference type="SUPFAM" id="SSF53659">
    <property type="entry name" value="Isocitrate/Isopropylmalate dehydrogenase-like"/>
    <property type="match status" value="1"/>
</dbReference>
<evidence type="ECO:0000256" key="1">
    <source>
        <dbReference type="ARBA" id="ARBA00001232"/>
    </source>
</evidence>
<feature type="non-terminal residue" evidence="11">
    <location>
        <position position="241"/>
    </location>
</feature>
<keyword evidence="8" id="KW-1208">Phospholipid metabolism</keyword>
<accession>X0RZS8</accession>
<evidence type="ECO:0000256" key="10">
    <source>
        <dbReference type="ARBA" id="ARBA00046608"/>
    </source>
</evidence>
<dbReference type="PANTHER" id="PTHR30100">
    <property type="entry name" value="FATTY ACID/PHOSPHOLIPID SYNTHESIS PROTEIN PLSX"/>
    <property type="match status" value="1"/>
</dbReference>
<keyword evidence="3" id="KW-0963">Cytoplasm</keyword>
<dbReference type="EC" id="2.3.1.274" evidence="9"/>
<dbReference type="GO" id="GO:0008654">
    <property type="term" value="P:phospholipid biosynthetic process"/>
    <property type="evidence" value="ECO:0007669"/>
    <property type="project" value="UniProtKB-KW"/>
</dbReference>
<proteinExistence type="inferred from homology"/>
<dbReference type="HAMAP" id="MF_00019">
    <property type="entry name" value="PlsX"/>
    <property type="match status" value="1"/>
</dbReference>
<evidence type="ECO:0000256" key="2">
    <source>
        <dbReference type="ARBA" id="ARBA00004496"/>
    </source>
</evidence>
<evidence type="ECO:0000256" key="7">
    <source>
        <dbReference type="ARBA" id="ARBA00023209"/>
    </source>
</evidence>
<dbReference type="Gene3D" id="3.40.718.10">
    <property type="entry name" value="Isopropylmalate Dehydrogenase"/>
    <property type="match status" value="1"/>
</dbReference>
<evidence type="ECO:0000256" key="4">
    <source>
        <dbReference type="ARBA" id="ARBA00022516"/>
    </source>
</evidence>
<gene>
    <name evidence="11" type="ORF">S01H1_12480</name>
</gene>
<name>X0RZS8_9ZZZZ</name>
<evidence type="ECO:0000256" key="9">
    <source>
        <dbReference type="ARBA" id="ARBA00024069"/>
    </source>
</evidence>
<comment type="subcellular location">
    <subcellularLocation>
        <location evidence="2">Cytoplasm</location>
    </subcellularLocation>
</comment>
<dbReference type="GO" id="GO:0006633">
    <property type="term" value="P:fatty acid biosynthetic process"/>
    <property type="evidence" value="ECO:0007669"/>
    <property type="project" value="InterPro"/>
</dbReference>
<dbReference type="GO" id="GO:0043811">
    <property type="term" value="F:phosphate:acyl-[acyl carrier protein] acyltransferase activity"/>
    <property type="evidence" value="ECO:0007669"/>
    <property type="project" value="UniProtKB-EC"/>
</dbReference>
<evidence type="ECO:0000256" key="3">
    <source>
        <dbReference type="ARBA" id="ARBA00022490"/>
    </source>
</evidence>
<comment type="catalytic activity">
    <reaction evidence="1">
        <text>a fatty acyl-[ACP] + phosphate = an acyl phosphate + holo-[ACP]</text>
        <dbReference type="Rhea" id="RHEA:42292"/>
        <dbReference type="Rhea" id="RHEA-COMP:9685"/>
        <dbReference type="Rhea" id="RHEA-COMP:14125"/>
        <dbReference type="ChEBI" id="CHEBI:43474"/>
        <dbReference type="ChEBI" id="CHEBI:59918"/>
        <dbReference type="ChEBI" id="CHEBI:64479"/>
        <dbReference type="ChEBI" id="CHEBI:138651"/>
        <dbReference type="EC" id="2.3.1.274"/>
    </reaction>
</comment>
<dbReference type="EMBL" id="BARS01006410">
    <property type="protein sequence ID" value="GAF68486.1"/>
    <property type="molecule type" value="Genomic_DNA"/>
</dbReference>
<sequence>MGGDNAPGVIVQGAIWAQSELGVNVTLVGDEKLIRKELSKGGEKGASIQIHHCSQMVAMDESPLKVLRKKKDVSITVAFDLVKKGKAEAVVSAGNSGATIGAAVLTLGRIKGVERPALAGIFPGAKGDVVLIDVGANVDTRPKQLFEFGIMGDIFTRSLLNIDNPKVGILNIGEEGSKGNEQVRVAHELFKKGPFNFVGNVEGRDIFSGDVHVIVSDGFVGNVAVKLTEGMADAISIMFER</sequence>
<dbReference type="AlphaFoldDB" id="X0RZS8"/>
<keyword evidence="5" id="KW-0808">Transferase</keyword>
<dbReference type="PANTHER" id="PTHR30100:SF1">
    <property type="entry name" value="PHOSPHATE ACYLTRANSFERASE"/>
    <property type="match status" value="1"/>
</dbReference>